<feature type="transmembrane region" description="Helical" evidence="2">
    <location>
        <begin position="186"/>
        <end position="210"/>
    </location>
</feature>
<dbReference type="RefSeq" id="WP_169173208.1">
    <property type="nucleotide sequence ID" value="NZ_JAAIII010000011.1"/>
</dbReference>
<feature type="transmembrane region" description="Helical" evidence="2">
    <location>
        <begin position="98"/>
        <end position="118"/>
    </location>
</feature>
<feature type="transmembrane region" description="Helical" evidence="2">
    <location>
        <begin position="67"/>
        <end position="86"/>
    </location>
</feature>
<feature type="transmembrane region" description="Helical" evidence="2">
    <location>
        <begin position="284"/>
        <end position="309"/>
    </location>
</feature>
<keyword evidence="2" id="KW-0472">Membrane</keyword>
<comment type="caution">
    <text evidence="3">The sequence shown here is derived from an EMBL/GenBank/DDBJ whole genome shotgun (WGS) entry which is preliminary data.</text>
</comment>
<reference evidence="3 4" key="1">
    <citation type="submission" date="2020-02" db="EMBL/GenBank/DDBJ databases">
        <title>Characterization of phylogenetic diversity of novel bifidobacterial species isolated in Czech ZOOs.</title>
        <authorList>
            <person name="Lugli G.A."/>
            <person name="Vera N.B."/>
            <person name="Ventura M."/>
        </authorList>
    </citation>
    <scope>NUCLEOTIDE SEQUENCE [LARGE SCALE GENOMIC DNA]</scope>
    <source>
        <strain evidence="3 4">DSM 109957</strain>
    </source>
</reference>
<evidence type="ECO:0000313" key="3">
    <source>
        <dbReference type="EMBL" id="NMM95208.1"/>
    </source>
</evidence>
<dbReference type="AlphaFoldDB" id="A0A7Y0HU27"/>
<evidence type="ECO:0000313" key="4">
    <source>
        <dbReference type="Proteomes" id="UP000532194"/>
    </source>
</evidence>
<protein>
    <submittedName>
        <fullName evidence="3">Uncharacterized protein</fullName>
    </submittedName>
</protein>
<gene>
    <name evidence="3" type="ORF">G1C95_2396</name>
</gene>
<dbReference type="EMBL" id="JAAIII010000011">
    <property type="protein sequence ID" value="NMM95208.1"/>
    <property type="molecule type" value="Genomic_DNA"/>
</dbReference>
<keyword evidence="2" id="KW-0812">Transmembrane</keyword>
<feature type="transmembrane region" description="Helical" evidence="2">
    <location>
        <begin position="16"/>
        <end position="36"/>
    </location>
</feature>
<feature type="transmembrane region" description="Helical" evidence="2">
    <location>
        <begin position="222"/>
        <end position="240"/>
    </location>
</feature>
<sequence>MKKHQHRYITIFSKNVHLFLLFISVYIGLAGDYLWATMPVPERSERLNLLEAWHIMRSFFPEIDTCGFVLSFITFLAAFAVVVVVERKAISDLDVVGGFTYGASFFVAIFVGALMPRMTYQYGYAYGLFLFVGFFFILFFVGRFCINVSDWEILNAQLDELIQEQERFHNHVLFLKKLQPKLKNRLWAYAWVCVASIICGILGSLVLVFMTKDLHLRWADDAVMFVLLVLFCQMKIPFFLSRLTMKEDAVFNRKVTSAFLWCYRFCAISCPVLLRFIMGDWSKLLPWLAVPIFLLVYFLPEILCFRLGWENKGCLLSYRIHYCERRIEGLEKNIESLRMKLKIHSEDVMGNGTPEYSGRFPGKSY</sequence>
<accession>A0A7Y0HU27</accession>
<feature type="transmembrane region" description="Helical" evidence="2">
    <location>
        <begin position="124"/>
        <end position="146"/>
    </location>
</feature>
<dbReference type="Proteomes" id="UP000532194">
    <property type="component" value="Unassembled WGS sequence"/>
</dbReference>
<name>A0A7Y0HU27_9BIFI</name>
<keyword evidence="4" id="KW-1185">Reference proteome</keyword>
<keyword evidence="2" id="KW-1133">Transmembrane helix</keyword>
<evidence type="ECO:0000256" key="1">
    <source>
        <dbReference type="SAM" id="Coils"/>
    </source>
</evidence>
<organism evidence="3 4">
    <name type="scientific">Bifidobacterium oedipodis</name>
    <dbReference type="NCBI Taxonomy" id="2675322"/>
    <lineage>
        <taxon>Bacteria</taxon>
        <taxon>Bacillati</taxon>
        <taxon>Actinomycetota</taxon>
        <taxon>Actinomycetes</taxon>
        <taxon>Bifidobacteriales</taxon>
        <taxon>Bifidobacteriaceae</taxon>
        <taxon>Bifidobacterium</taxon>
    </lineage>
</organism>
<feature type="transmembrane region" description="Helical" evidence="2">
    <location>
        <begin position="261"/>
        <end position="278"/>
    </location>
</feature>
<evidence type="ECO:0000256" key="2">
    <source>
        <dbReference type="SAM" id="Phobius"/>
    </source>
</evidence>
<feature type="coiled-coil region" evidence="1">
    <location>
        <begin position="320"/>
        <end position="347"/>
    </location>
</feature>
<keyword evidence="1" id="KW-0175">Coiled coil</keyword>
<proteinExistence type="predicted"/>